<evidence type="ECO:0000313" key="2">
    <source>
        <dbReference type="EMBL" id="WRP14627.1"/>
    </source>
</evidence>
<evidence type="ECO:0000313" key="3">
    <source>
        <dbReference type="Proteomes" id="UP001333102"/>
    </source>
</evidence>
<organism evidence="2 3">
    <name type="scientific">Geochorda subterranea</name>
    <dbReference type="NCBI Taxonomy" id="3109564"/>
    <lineage>
        <taxon>Bacteria</taxon>
        <taxon>Bacillati</taxon>
        <taxon>Bacillota</taxon>
        <taxon>Limnochordia</taxon>
        <taxon>Limnochordales</taxon>
        <taxon>Geochordaceae</taxon>
        <taxon>Geochorda</taxon>
    </lineage>
</organism>
<dbReference type="RefSeq" id="WP_324668982.1">
    <property type="nucleotide sequence ID" value="NZ_CP141614.1"/>
</dbReference>
<feature type="signal peptide" evidence="1">
    <location>
        <begin position="1"/>
        <end position="29"/>
    </location>
</feature>
<dbReference type="Pfam" id="PF01547">
    <property type="entry name" value="SBP_bac_1"/>
    <property type="match status" value="1"/>
</dbReference>
<dbReference type="SUPFAM" id="SSF53850">
    <property type="entry name" value="Periplasmic binding protein-like II"/>
    <property type="match status" value="1"/>
</dbReference>
<evidence type="ECO:0000256" key="1">
    <source>
        <dbReference type="SAM" id="SignalP"/>
    </source>
</evidence>
<proteinExistence type="predicted"/>
<dbReference type="Proteomes" id="UP001333102">
    <property type="component" value="Chromosome"/>
</dbReference>
<dbReference type="PANTHER" id="PTHR43649">
    <property type="entry name" value="ARABINOSE-BINDING PROTEIN-RELATED"/>
    <property type="match status" value="1"/>
</dbReference>
<dbReference type="InterPro" id="IPR006059">
    <property type="entry name" value="SBP"/>
</dbReference>
<reference evidence="3" key="1">
    <citation type="submission" date="2023-12" db="EMBL/GenBank/DDBJ databases">
        <title>Novel isolates from deep terrestrial aquifers shed light on the physiology and ecology of the class Limnochordia.</title>
        <authorList>
            <person name="Karnachuk O.V."/>
            <person name="Lukina A.P."/>
            <person name="Avakyan M.R."/>
            <person name="Kadnikov V."/>
            <person name="Begmatov S."/>
            <person name="Beletsky A.V."/>
            <person name="Mardanov A.V."/>
            <person name="Ravin N.V."/>
        </authorList>
    </citation>
    <scope>NUCLEOTIDE SEQUENCE [LARGE SCALE GENOMIC DNA]</scope>
    <source>
        <strain evidence="3">LN</strain>
    </source>
</reference>
<keyword evidence="3" id="KW-1185">Reference proteome</keyword>
<dbReference type="PANTHER" id="PTHR43649:SF12">
    <property type="entry name" value="DIACETYLCHITOBIOSE BINDING PROTEIN DASA"/>
    <property type="match status" value="1"/>
</dbReference>
<name>A0ABZ1BP98_9FIRM</name>
<feature type="chain" id="PRO_5047392490" evidence="1">
    <location>
        <begin position="30"/>
        <end position="456"/>
    </location>
</feature>
<accession>A0ABZ1BP98</accession>
<dbReference type="EMBL" id="CP141614">
    <property type="protein sequence ID" value="WRP14627.1"/>
    <property type="molecule type" value="Genomic_DNA"/>
</dbReference>
<dbReference type="InterPro" id="IPR050490">
    <property type="entry name" value="Bact_solute-bd_prot1"/>
</dbReference>
<protein>
    <submittedName>
        <fullName evidence="2">Extracellular solute-binding protein</fullName>
    </submittedName>
</protein>
<dbReference type="Gene3D" id="3.40.190.10">
    <property type="entry name" value="Periplasmic binding protein-like II"/>
    <property type="match status" value="1"/>
</dbReference>
<sequence>MRSTRRLVCLACGVLLGLLGTLQPGPALAEERPITITWWINPWRIAPPDLQPDQAPTAEDFPRWISQEFMKRHPNVTVRYEVLTNQGFDQKVAAAILAGNPPDVLRPINFRQEWVRQGLLEPIDPYLTPFDWEDFYDYALDEGKVGDHYYLFPWNNSNNGMGSTLLLNPRMFAQRGVALPPLPDRAWTMDEFMEAARKLSYDTNGDGVNDYYALAMSARMDLMNNLAWFHIFGARYVDEQQRRFVLNSPEGVRALTWMVDAIHKERIAPPGAEGMGIYDVINLFHQQRIAIGYGGPYEIGRIDRYLKEGRIQEKFPAHVAQFPHFPEIGPVAYHTSGGFVVFKQADPYKREMVMEFVRFLTNPENMKLLRSLLYVTARKSVNEGLYEGYEFEDEIDVYLRAIEHGIPYFGSAELDTTPADNHFIAMLEAAFSRNRTPRQALDEFVAQANRLVFRGR</sequence>
<gene>
    <name evidence="2" type="ORF">VLY81_00205</name>
</gene>
<keyword evidence="1" id="KW-0732">Signal</keyword>